<protein>
    <submittedName>
        <fullName evidence="1">Uncharacterized protein</fullName>
    </submittedName>
</protein>
<dbReference type="OrthoDB" id="7688239at2"/>
<reference evidence="1 2" key="1">
    <citation type="submission" date="2018-04" db="EMBL/GenBank/DDBJ databases">
        <title>Genomic Encyclopedia of Type Strains, Phase III (KMG-III): the genomes of soil and plant-associated and newly described type strains.</title>
        <authorList>
            <person name="Whitman W."/>
        </authorList>
    </citation>
    <scope>NUCLEOTIDE SEQUENCE [LARGE SCALE GENOMIC DNA]</scope>
    <source>
        <strain evidence="1 2">KA25</strain>
    </source>
</reference>
<evidence type="ECO:0000313" key="1">
    <source>
        <dbReference type="EMBL" id="PTR20483.1"/>
    </source>
</evidence>
<gene>
    <name evidence="1" type="ORF">C8J28_102248</name>
</gene>
<comment type="caution">
    <text evidence="1">The sequence shown here is derived from an EMBL/GenBank/DDBJ whole genome shotgun (WGS) entry which is preliminary data.</text>
</comment>
<organism evidence="1 2">
    <name type="scientific">Cereibacter azotoformans</name>
    <dbReference type="NCBI Taxonomy" id="43057"/>
    <lineage>
        <taxon>Bacteria</taxon>
        <taxon>Pseudomonadati</taxon>
        <taxon>Pseudomonadota</taxon>
        <taxon>Alphaproteobacteria</taxon>
        <taxon>Rhodobacterales</taxon>
        <taxon>Paracoccaceae</taxon>
        <taxon>Cereibacter</taxon>
    </lineage>
</organism>
<keyword evidence="2" id="KW-1185">Reference proteome</keyword>
<accession>A0A2T5KDI6</accession>
<dbReference type="EMBL" id="QAOT01000002">
    <property type="protein sequence ID" value="PTR20483.1"/>
    <property type="molecule type" value="Genomic_DNA"/>
</dbReference>
<name>A0A2T5KDI6_9RHOB</name>
<dbReference type="RefSeq" id="WP_011908699.1">
    <property type="nucleotide sequence ID" value="NZ_CP089965.1"/>
</dbReference>
<proteinExistence type="predicted"/>
<dbReference type="Proteomes" id="UP000244060">
    <property type="component" value="Unassembled WGS sequence"/>
</dbReference>
<dbReference type="AlphaFoldDB" id="A0A2T5KDI6"/>
<evidence type="ECO:0000313" key="2">
    <source>
        <dbReference type="Proteomes" id="UP000244060"/>
    </source>
</evidence>
<sequence length="217" mass="23549">MGYDRADIDAGEALLAEIAAEARRRAGSNYLLDNRWFPPEAYVRAEAAALDEGNVRAVILLPAGKGWIVDILIDGAETEAVFPSLPAFVRTRDEALDKGFICLCALFQTIFARRVAEHGDGGLPVRSFDLMGHPLRISGAMQVRAGLLSDYFGGSDQADDPSRRLLAAADPFLEEGQFSTARWQEARKSDRALVHFYAAILVRSGIEALAAPADARS</sequence>